<reference evidence="2" key="1">
    <citation type="journal article" date="2023" name="Nat. Plants">
        <title>Single-cell RNA sequencing provides a high-resolution roadmap for understanding the multicellular compartmentation of specialized metabolism.</title>
        <authorList>
            <person name="Sun S."/>
            <person name="Shen X."/>
            <person name="Li Y."/>
            <person name="Li Y."/>
            <person name="Wang S."/>
            <person name="Li R."/>
            <person name="Zhang H."/>
            <person name="Shen G."/>
            <person name="Guo B."/>
            <person name="Wei J."/>
            <person name="Xu J."/>
            <person name="St-Pierre B."/>
            <person name="Chen S."/>
            <person name="Sun C."/>
        </authorList>
    </citation>
    <scope>NUCLEOTIDE SEQUENCE [LARGE SCALE GENOMIC DNA]</scope>
</reference>
<sequence length="553" mass="62222">MWRHMKIEGNLDIHTLLQKLREGTKFLPFAKYGLQLSVAASILGAAGFVLAVRDGKVGNFMSIGQPWYSDGLSSPEKLWLVPGLRNLGNNCFLNVILQALASCSSFRRYLQMIIEEYGFSSLEESAETLPLTYTLVLVLEKLCMVQHRRSVVSPRQVMVAMEHYMPTFRLTCQQDAEEALFHLLSSLREELWGCYIPNHCSLGDVTAEFNLRMLTPRGGAKESEQQRWRRSFLGPFDGILGSSLSCQSCSLQISLEFQLFHSLHLAPPVPSGGRIMPGCSVEDCLKHFFISERLENYFCNHCWHVGAIKYLSLIGENEADVQILQQCNKDDSCHCKNLSSLKALPWSNTFSRSFKQLSLTRSPQILCIHLQRASVNIFGELVKLQGHISFPLILDLSPFVNTGVGGKNMEGSSQNGQRRMYHHQTTFAFPNNAHETDLRANFPENGNGADESMKSIMPVNPGSKEGGSFPSSSPHRDNLYRLVSVVEHFGKVGSGHYTVYRRVRLETSDDDPVLLLQPNDAQWFSISDSEVYNVSEKDVLNAEASLVFYEKMF</sequence>
<protein>
    <submittedName>
        <fullName evidence="1">Uncharacterized protein</fullName>
    </submittedName>
</protein>
<accession>A0ACC0B947</accession>
<organism evidence="1 2">
    <name type="scientific">Catharanthus roseus</name>
    <name type="common">Madagascar periwinkle</name>
    <name type="synonym">Vinca rosea</name>
    <dbReference type="NCBI Taxonomy" id="4058"/>
    <lineage>
        <taxon>Eukaryota</taxon>
        <taxon>Viridiplantae</taxon>
        <taxon>Streptophyta</taxon>
        <taxon>Embryophyta</taxon>
        <taxon>Tracheophyta</taxon>
        <taxon>Spermatophyta</taxon>
        <taxon>Magnoliopsida</taxon>
        <taxon>eudicotyledons</taxon>
        <taxon>Gunneridae</taxon>
        <taxon>Pentapetalae</taxon>
        <taxon>asterids</taxon>
        <taxon>lamiids</taxon>
        <taxon>Gentianales</taxon>
        <taxon>Apocynaceae</taxon>
        <taxon>Rauvolfioideae</taxon>
        <taxon>Vinceae</taxon>
        <taxon>Catharanthinae</taxon>
        <taxon>Catharanthus</taxon>
    </lineage>
</organism>
<proteinExistence type="predicted"/>
<evidence type="ECO:0000313" key="1">
    <source>
        <dbReference type="EMBL" id="KAI5669145.1"/>
    </source>
</evidence>
<evidence type="ECO:0000313" key="2">
    <source>
        <dbReference type="Proteomes" id="UP001060085"/>
    </source>
</evidence>
<comment type="caution">
    <text evidence="1">The sequence shown here is derived from an EMBL/GenBank/DDBJ whole genome shotgun (WGS) entry which is preliminary data.</text>
</comment>
<keyword evidence="2" id="KW-1185">Reference proteome</keyword>
<name>A0ACC0B947_CATRO</name>
<dbReference type="EMBL" id="CM044704">
    <property type="protein sequence ID" value="KAI5669145.1"/>
    <property type="molecule type" value="Genomic_DNA"/>
</dbReference>
<dbReference type="Proteomes" id="UP001060085">
    <property type="component" value="Linkage Group LG04"/>
</dbReference>
<gene>
    <name evidence="1" type="ORF">M9H77_18998</name>
</gene>